<evidence type="ECO:0000313" key="3">
    <source>
        <dbReference type="EMBL" id="CCO47174.1"/>
    </source>
</evidence>
<evidence type="ECO:0000259" key="2">
    <source>
        <dbReference type="Pfam" id="PF14240"/>
    </source>
</evidence>
<dbReference type="Pfam" id="PF14240">
    <property type="entry name" value="YHYH"/>
    <property type="match status" value="1"/>
</dbReference>
<dbReference type="Proteomes" id="UP000018211">
    <property type="component" value="Unassembled WGS sequence"/>
</dbReference>
<accession>A0AAV2VRV4</accession>
<sequence length="354" mass="37491">MKLIYAVMLTSTLVGCNGGSSDSDSASPSNINNSSSGLPQDGNITNYNFTSLSGDCLDYIGSLTSSVTDIQRSLAFNGSVSISSAGNKCVIESNHIPNHDFNDQSASFATNVSEQDSDYEITANPSFATSTTALSMAISEGVFLNGVNVDMLAAACYAVGSEPLGREKIGCGQSEINNPWRYDPMSSLNGFGTDQHNAHVQPTGKYHYHGNPVAMFVQNCAGGSASPVIGFAADGFPIYGSCFDDNGTVRKATPSYRLKSGTRQAVSGYTTPVSGQGVVASANYDGQFRGDYEYVNGLGDLDECNGMTVNGQYGYYITDSFPWVLNCFKGTVDNSFSLSGLSRAHSHDGEYHTH</sequence>
<dbReference type="PROSITE" id="PS51257">
    <property type="entry name" value="PROKAR_LIPOPROTEIN"/>
    <property type="match status" value="1"/>
</dbReference>
<gene>
    <name evidence="3" type="ORF">VIBNISOn1_260007</name>
</gene>
<reference evidence="3 4" key="1">
    <citation type="journal article" date="2013" name="ISME J.">
        <title>Comparative genomics of pathogenic lineages of Vibrio nigripulchritudo identifies virulence-associated traits.</title>
        <authorList>
            <person name="Goudenege D."/>
            <person name="Labreuche Y."/>
            <person name="Krin E."/>
            <person name="Ansquer D."/>
            <person name="Mangenot S."/>
            <person name="Calteau A."/>
            <person name="Medigue C."/>
            <person name="Mazel D."/>
            <person name="Polz M.F."/>
            <person name="Le Roux F."/>
        </authorList>
    </citation>
    <scope>NUCLEOTIDE SEQUENCE [LARGE SCALE GENOMIC DNA]</scope>
    <source>
        <strain evidence="3 4">SOn1</strain>
    </source>
</reference>
<organism evidence="3 4">
    <name type="scientific">Vibrio nigripulchritudo SOn1</name>
    <dbReference type="NCBI Taxonomy" id="1238450"/>
    <lineage>
        <taxon>Bacteria</taxon>
        <taxon>Pseudomonadati</taxon>
        <taxon>Pseudomonadota</taxon>
        <taxon>Gammaproteobacteria</taxon>
        <taxon>Vibrionales</taxon>
        <taxon>Vibrionaceae</taxon>
        <taxon>Vibrio</taxon>
    </lineage>
</organism>
<feature type="domain" description="YHYH" evidence="2">
    <location>
        <begin position="119"/>
        <end position="330"/>
    </location>
</feature>
<evidence type="ECO:0000256" key="1">
    <source>
        <dbReference type="SAM" id="MobiDB-lite"/>
    </source>
</evidence>
<feature type="region of interest" description="Disordered" evidence="1">
    <location>
        <begin position="18"/>
        <end position="38"/>
    </location>
</feature>
<feature type="compositionally biased region" description="Low complexity" evidence="1">
    <location>
        <begin position="19"/>
        <end position="37"/>
    </location>
</feature>
<comment type="caution">
    <text evidence="3">The sequence shown here is derived from an EMBL/GenBank/DDBJ whole genome shotgun (WGS) entry which is preliminary data.</text>
</comment>
<protein>
    <recommendedName>
        <fullName evidence="2">YHYH domain-containing protein</fullName>
    </recommendedName>
</protein>
<name>A0AAV2VRV4_9VIBR</name>
<proteinExistence type="predicted"/>
<evidence type="ECO:0000313" key="4">
    <source>
        <dbReference type="Proteomes" id="UP000018211"/>
    </source>
</evidence>
<dbReference type="AlphaFoldDB" id="A0AAV2VRV4"/>
<dbReference type="InterPro" id="IPR025924">
    <property type="entry name" value="YHYH_dom"/>
</dbReference>
<dbReference type="EMBL" id="CAOF01000116">
    <property type="protein sequence ID" value="CCO47174.1"/>
    <property type="molecule type" value="Genomic_DNA"/>
</dbReference>